<organism evidence="2 3">
    <name type="scientific">Panicum virgatum</name>
    <name type="common">Blackwell switchgrass</name>
    <dbReference type="NCBI Taxonomy" id="38727"/>
    <lineage>
        <taxon>Eukaryota</taxon>
        <taxon>Viridiplantae</taxon>
        <taxon>Streptophyta</taxon>
        <taxon>Embryophyta</taxon>
        <taxon>Tracheophyta</taxon>
        <taxon>Spermatophyta</taxon>
        <taxon>Magnoliopsida</taxon>
        <taxon>Liliopsida</taxon>
        <taxon>Poales</taxon>
        <taxon>Poaceae</taxon>
        <taxon>PACMAD clade</taxon>
        <taxon>Panicoideae</taxon>
        <taxon>Panicodae</taxon>
        <taxon>Paniceae</taxon>
        <taxon>Panicinae</taxon>
        <taxon>Panicum</taxon>
        <taxon>Panicum sect. Hiantes</taxon>
    </lineage>
</organism>
<evidence type="ECO:0000313" key="3">
    <source>
        <dbReference type="Proteomes" id="UP000823388"/>
    </source>
</evidence>
<gene>
    <name evidence="2" type="ORF">PVAP13_6KG152700</name>
</gene>
<sequence length="83" mass="8711">MTSKASGKGTIAPVNLERGSTTQPKPEYRPPPVHEKTGSPKTRGLENPPPTTSNPRSNSQPPFGASVNPDNATTKPTSKGSMK</sequence>
<name>A0A8T0RDS1_PANVG</name>
<comment type="caution">
    <text evidence="2">The sequence shown here is derived from an EMBL/GenBank/DDBJ whole genome shotgun (WGS) entry which is preliminary data.</text>
</comment>
<keyword evidence="3" id="KW-1185">Reference proteome</keyword>
<feature type="compositionally biased region" description="Basic and acidic residues" evidence="1">
    <location>
        <begin position="26"/>
        <end position="38"/>
    </location>
</feature>
<dbReference type="EMBL" id="CM029047">
    <property type="protein sequence ID" value="KAG2583245.1"/>
    <property type="molecule type" value="Genomic_DNA"/>
</dbReference>
<dbReference type="Proteomes" id="UP000823388">
    <property type="component" value="Chromosome 6K"/>
</dbReference>
<evidence type="ECO:0000256" key="1">
    <source>
        <dbReference type="SAM" id="MobiDB-lite"/>
    </source>
</evidence>
<protein>
    <submittedName>
        <fullName evidence="2">Uncharacterized protein</fullName>
    </submittedName>
</protein>
<reference evidence="2 3" key="1">
    <citation type="submission" date="2020-05" db="EMBL/GenBank/DDBJ databases">
        <title>WGS assembly of Panicum virgatum.</title>
        <authorList>
            <person name="Lovell J.T."/>
            <person name="Jenkins J."/>
            <person name="Shu S."/>
            <person name="Juenger T.E."/>
            <person name="Schmutz J."/>
        </authorList>
    </citation>
    <scope>NUCLEOTIDE SEQUENCE [LARGE SCALE GENOMIC DNA]</scope>
    <source>
        <strain evidence="3">cv. AP13</strain>
    </source>
</reference>
<dbReference type="AlphaFoldDB" id="A0A8T0RDS1"/>
<feature type="region of interest" description="Disordered" evidence="1">
    <location>
        <begin position="1"/>
        <end position="83"/>
    </location>
</feature>
<feature type="compositionally biased region" description="Polar residues" evidence="1">
    <location>
        <begin position="68"/>
        <end position="83"/>
    </location>
</feature>
<feature type="compositionally biased region" description="Low complexity" evidence="1">
    <location>
        <begin position="53"/>
        <end position="62"/>
    </location>
</feature>
<evidence type="ECO:0000313" key="2">
    <source>
        <dbReference type="EMBL" id="KAG2583245.1"/>
    </source>
</evidence>
<accession>A0A8T0RDS1</accession>
<proteinExistence type="predicted"/>